<dbReference type="InterPro" id="IPR013663">
    <property type="entry name" value="Helicase_SWF/SNF/SWI_bac"/>
</dbReference>
<dbReference type="SUPFAM" id="SSF52540">
    <property type="entry name" value="P-loop containing nucleoside triphosphate hydrolases"/>
    <property type="match status" value="2"/>
</dbReference>
<dbReference type="InterPro" id="IPR014001">
    <property type="entry name" value="Helicase_ATP-bd"/>
</dbReference>
<dbReference type="Gene3D" id="3.40.50.10810">
    <property type="entry name" value="Tandem AAA-ATPase domain"/>
    <property type="match status" value="1"/>
</dbReference>
<feature type="domain" description="SWIM-type" evidence="3">
    <location>
        <begin position="101"/>
        <end position="136"/>
    </location>
</feature>
<feature type="domain" description="Helicase C-terminal" evidence="5">
    <location>
        <begin position="948"/>
        <end position="1105"/>
    </location>
</feature>
<organism evidence="6 7">
    <name type="scientific">Alkalicoccus urumqiensis</name>
    <name type="common">Bacillus urumqiensis</name>
    <dbReference type="NCBI Taxonomy" id="1548213"/>
    <lineage>
        <taxon>Bacteria</taxon>
        <taxon>Bacillati</taxon>
        <taxon>Bacillota</taxon>
        <taxon>Bacilli</taxon>
        <taxon>Bacillales</taxon>
        <taxon>Bacillaceae</taxon>
        <taxon>Alkalicoccus</taxon>
    </lineage>
</organism>
<dbReference type="Pfam" id="PF00176">
    <property type="entry name" value="SNF2-rel_dom"/>
    <property type="match status" value="1"/>
</dbReference>
<gene>
    <name evidence="6" type="ORF">C6I21_04845</name>
</gene>
<evidence type="ECO:0000256" key="1">
    <source>
        <dbReference type="ARBA" id="ARBA00022801"/>
    </source>
</evidence>
<dbReference type="Pfam" id="PF00271">
    <property type="entry name" value="Helicase_C"/>
    <property type="match status" value="1"/>
</dbReference>
<keyword evidence="7" id="KW-1185">Reference proteome</keyword>
<evidence type="ECO:0000313" key="7">
    <source>
        <dbReference type="Proteomes" id="UP000243650"/>
    </source>
</evidence>
<dbReference type="InterPro" id="IPR001650">
    <property type="entry name" value="Helicase_C-like"/>
</dbReference>
<dbReference type="GO" id="GO:0016787">
    <property type="term" value="F:hydrolase activity"/>
    <property type="evidence" value="ECO:0007669"/>
    <property type="project" value="UniProtKB-KW"/>
</dbReference>
<feature type="domain" description="Helicase ATP-binding" evidence="4">
    <location>
        <begin position="676"/>
        <end position="838"/>
    </location>
</feature>
<dbReference type="InterPro" id="IPR007527">
    <property type="entry name" value="Znf_SWIM"/>
</dbReference>
<sequence length="1115" mass="129187">MLFFFLKNGYALSFSKGYKEQEVPEKEKFDMMKSSQNSGGLRMFRIDQLTEEQLVQHIENPSALSVARVYQSEGSVRDIFWDHKNKQLLVYVVRYQTKFRVRFQIDVKGRIEPLSCTCERGTLPCSHALAALLELSRKDFRSWLEQRGMDFDMEPVGLLPGEQRMMQQFLHKIESLYLPEENEEDEPAGQMIVEFYIRLLPASYSWSAGSVQLEMKAGRDRMYIVKNMHEFLRAVREKESYRFTDKFTYYPGEYTIDPDTEAMLHKLYRLMETQQMYQPDYLRYQRKDTRYIELPPSEAPAYLKEMEHLRVYFEDGTPFVLREMEKPFQFFVRLEDNVLTLDWAEFEDVYYFGEKLPILVLDAEAYTLSDDKHRIVDSLYDAFAGARGRVMRFDQAALGRMASVLFPQLNEIGTVHVEEGLEEKITMEPLRPELHLTYPGKDRMTAEVNFRYGEKKINPFVETAGEDDTVLVRDVKEEYRLVHLIETAPFKFNGSELFLDSFRDILQFVHSWLPYLSRAFDVFAPDDLLAMVHHVEEEPDINVELAEASGWMEMSFSIEGISERDVEAVLEALMKKEEYIQLEDGAYLPLTSSVFDGIRSLADQWGKNKGEGAVMTAPLYQAFELDEMEHVRLKHSRELRQLFTRLLEPEELDFALPDMVDADLRDYQKKGYQWMTSLAYYGMGGILADDMGLGKTLQTITFLAGRKERGEQYAPALILCPASVVYNWMREVEKFAPSLQAVVVSGSRAEREKQRSDHPDADIFITSYPSMRRDEEIYAGQQFGALILDEAQNVKNAQTKTAAAVRKMNSGVTFALSGTPIENSLEELYSIFSIALPGLLPGKKAFSRWKEEKIKSRIRPFVMRRRKVDVLKELPDKLEAVEYTDLTRDQKTLYMGQLKLLQTEAKDAIARNAWQEQRMQILAGLTRLRQICCHPGMFIEDYSGGSEKLERLMDYIHTLLEDNHRIVIFSQFTKMLSIIRSRLDEEKRNYFYLDGNTPSKDRVVMADAFNHGEKELFLVSLKAGGTGLNLTGGDTVILFDSWWNPAVEDQAADRVYRYGQKRVVTVTKMVTAGTIEEKIHQMQEQKRDLLDRVVQPGETMLNSLGREEIEALLEL</sequence>
<keyword evidence="1" id="KW-0378">Hydrolase</keyword>
<evidence type="ECO:0000259" key="3">
    <source>
        <dbReference type="PROSITE" id="PS50966"/>
    </source>
</evidence>
<evidence type="ECO:0000259" key="4">
    <source>
        <dbReference type="PROSITE" id="PS51192"/>
    </source>
</evidence>
<dbReference type="InterPro" id="IPR000330">
    <property type="entry name" value="SNF2_N"/>
</dbReference>
<protein>
    <submittedName>
        <fullName evidence="6">Helicase SNF2</fullName>
    </submittedName>
</protein>
<evidence type="ECO:0000313" key="6">
    <source>
        <dbReference type="EMBL" id="PRO66132.1"/>
    </source>
</evidence>
<dbReference type="InterPro" id="IPR049730">
    <property type="entry name" value="SNF2/RAD54-like_C"/>
</dbReference>
<dbReference type="GO" id="GO:0004386">
    <property type="term" value="F:helicase activity"/>
    <property type="evidence" value="ECO:0007669"/>
    <property type="project" value="UniProtKB-KW"/>
</dbReference>
<name>A0A2P6MIK9_ALKUR</name>
<dbReference type="GO" id="GO:0008270">
    <property type="term" value="F:zinc ion binding"/>
    <property type="evidence" value="ECO:0007669"/>
    <property type="project" value="UniProtKB-KW"/>
</dbReference>
<accession>A0A2P6MIK9</accession>
<dbReference type="GO" id="GO:0005524">
    <property type="term" value="F:ATP binding"/>
    <property type="evidence" value="ECO:0007669"/>
    <property type="project" value="InterPro"/>
</dbReference>
<keyword evidence="2" id="KW-0479">Metal-binding</keyword>
<dbReference type="Pfam" id="PF04434">
    <property type="entry name" value="SWIM"/>
    <property type="match status" value="1"/>
</dbReference>
<dbReference type="FunFam" id="3.40.50.300:FF:000533">
    <property type="entry name" value="Helicase, Snf2 family"/>
    <property type="match status" value="1"/>
</dbReference>
<proteinExistence type="predicted"/>
<keyword evidence="6" id="KW-0547">Nucleotide-binding</keyword>
<dbReference type="PANTHER" id="PTHR10799">
    <property type="entry name" value="SNF2/RAD54 HELICASE FAMILY"/>
    <property type="match status" value="1"/>
</dbReference>
<dbReference type="CDD" id="cd18793">
    <property type="entry name" value="SF2_C_SNF"/>
    <property type="match status" value="1"/>
</dbReference>
<dbReference type="EMBL" id="PVNS01000004">
    <property type="protein sequence ID" value="PRO66132.1"/>
    <property type="molecule type" value="Genomic_DNA"/>
</dbReference>
<dbReference type="SMART" id="SM00490">
    <property type="entry name" value="HELICc"/>
    <property type="match status" value="1"/>
</dbReference>
<dbReference type="Gene3D" id="3.40.50.300">
    <property type="entry name" value="P-loop containing nucleotide triphosphate hydrolases"/>
    <property type="match status" value="1"/>
</dbReference>
<dbReference type="PROSITE" id="PS50966">
    <property type="entry name" value="ZF_SWIM"/>
    <property type="match status" value="1"/>
</dbReference>
<reference evidence="6 7" key="1">
    <citation type="submission" date="2018-03" db="EMBL/GenBank/DDBJ databases">
        <title>Bacillus urumqiensis sp. nov., a moderately haloalkaliphilic bacterium isolated from a salt lake.</title>
        <authorList>
            <person name="Zhao B."/>
            <person name="Liao Z."/>
        </authorList>
    </citation>
    <scope>NUCLEOTIDE SEQUENCE [LARGE SCALE GENOMIC DNA]</scope>
    <source>
        <strain evidence="6 7">BZ-SZ-XJ18</strain>
    </source>
</reference>
<dbReference type="AlphaFoldDB" id="A0A2P6MIK9"/>
<evidence type="ECO:0000259" key="5">
    <source>
        <dbReference type="PROSITE" id="PS51194"/>
    </source>
</evidence>
<keyword evidence="2" id="KW-0862">Zinc</keyword>
<dbReference type="SMART" id="SM00487">
    <property type="entry name" value="DEXDc"/>
    <property type="match status" value="1"/>
</dbReference>
<keyword evidence="2" id="KW-0863">Zinc-finger</keyword>
<keyword evidence="6" id="KW-0067">ATP-binding</keyword>
<comment type="caution">
    <text evidence="6">The sequence shown here is derived from an EMBL/GenBank/DDBJ whole genome shotgun (WGS) entry which is preliminary data.</text>
</comment>
<keyword evidence="6" id="KW-0347">Helicase</keyword>
<dbReference type="InterPro" id="IPR038718">
    <property type="entry name" value="SNF2-like_sf"/>
</dbReference>
<dbReference type="PROSITE" id="PS51194">
    <property type="entry name" value="HELICASE_CTER"/>
    <property type="match status" value="1"/>
</dbReference>
<dbReference type="Pfam" id="PF08455">
    <property type="entry name" value="SNF2_assoc"/>
    <property type="match status" value="1"/>
</dbReference>
<evidence type="ECO:0000256" key="2">
    <source>
        <dbReference type="PROSITE-ProRule" id="PRU00325"/>
    </source>
</evidence>
<dbReference type="Proteomes" id="UP000243650">
    <property type="component" value="Unassembled WGS sequence"/>
</dbReference>
<dbReference type="PROSITE" id="PS51192">
    <property type="entry name" value="HELICASE_ATP_BIND_1"/>
    <property type="match status" value="1"/>
</dbReference>
<dbReference type="InterPro" id="IPR027417">
    <property type="entry name" value="P-loop_NTPase"/>
</dbReference>